<proteinExistence type="predicted"/>
<accession>G3I445</accession>
<evidence type="ECO:0000256" key="1">
    <source>
        <dbReference type="SAM" id="MobiDB-lite"/>
    </source>
</evidence>
<dbReference type="InParanoid" id="G3I445"/>
<feature type="compositionally biased region" description="Polar residues" evidence="1">
    <location>
        <begin position="1"/>
        <end position="13"/>
    </location>
</feature>
<dbReference type="EMBL" id="JH001222">
    <property type="protein sequence ID" value="EGW13200.1"/>
    <property type="molecule type" value="Genomic_DNA"/>
</dbReference>
<evidence type="ECO:0000313" key="2">
    <source>
        <dbReference type="EMBL" id="EGW13200.1"/>
    </source>
</evidence>
<feature type="region of interest" description="Disordered" evidence="1">
    <location>
        <begin position="1"/>
        <end position="21"/>
    </location>
</feature>
<reference evidence="3" key="1">
    <citation type="journal article" date="2011" name="Nat. Biotechnol.">
        <title>The genomic sequence of the Chinese hamster ovary (CHO)-K1 cell line.</title>
        <authorList>
            <person name="Xu X."/>
            <person name="Nagarajan H."/>
            <person name="Lewis N.E."/>
            <person name="Pan S."/>
            <person name="Cai Z."/>
            <person name="Liu X."/>
            <person name="Chen W."/>
            <person name="Xie M."/>
            <person name="Wang W."/>
            <person name="Hammond S."/>
            <person name="Andersen M.R."/>
            <person name="Neff N."/>
            <person name="Passarelli B."/>
            <person name="Koh W."/>
            <person name="Fan H.C."/>
            <person name="Wang J."/>
            <person name="Gui Y."/>
            <person name="Lee K.H."/>
            <person name="Betenbaugh M.J."/>
            <person name="Quake S.R."/>
            <person name="Famili I."/>
            <person name="Palsson B.O."/>
            <person name="Wang J."/>
        </authorList>
    </citation>
    <scope>NUCLEOTIDE SEQUENCE [LARGE SCALE GENOMIC DNA]</scope>
    <source>
        <strain evidence="3">CHO K1 cell line</strain>
    </source>
</reference>
<dbReference type="AlphaFoldDB" id="G3I445"/>
<name>G3I445_CRIGR</name>
<protein>
    <submittedName>
        <fullName evidence="2">Uncharacterized protein</fullName>
    </submittedName>
</protein>
<organism evidence="2 3">
    <name type="scientific">Cricetulus griseus</name>
    <name type="common">Chinese hamster</name>
    <name type="synonym">Cricetulus barabensis griseus</name>
    <dbReference type="NCBI Taxonomy" id="10029"/>
    <lineage>
        <taxon>Eukaryota</taxon>
        <taxon>Metazoa</taxon>
        <taxon>Chordata</taxon>
        <taxon>Craniata</taxon>
        <taxon>Vertebrata</taxon>
        <taxon>Euteleostomi</taxon>
        <taxon>Mammalia</taxon>
        <taxon>Eutheria</taxon>
        <taxon>Euarchontoglires</taxon>
        <taxon>Glires</taxon>
        <taxon>Rodentia</taxon>
        <taxon>Myomorpha</taxon>
        <taxon>Muroidea</taxon>
        <taxon>Cricetidae</taxon>
        <taxon>Cricetinae</taxon>
        <taxon>Cricetulus</taxon>
    </lineage>
</organism>
<evidence type="ECO:0000313" key="3">
    <source>
        <dbReference type="Proteomes" id="UP000001075"/>
    </source>
</evidence>
<dbReference type="Proteomes" id="UP000001075">
    <property type="component" value="Unassembled WGS sequence"/>
</dbReference>
<sequence length="57" mass="5992">MLCDENVTNSNPGTDPDLEGHLGHVLPTVATSIRAPEQPTVPGSQTVGVQAAWQQLL</sequence>
<gene>
    <name evidence="2" type="ORF">I79_018220</name>
</gene>